<gene>
    <name evidence="1" type="ORF">E4K66_19035</name>
</gene>
<evidence type="ECO:0000313" key="1">
    <source>
        <dbReference type="EMBL" id="TFV37811.1"/>
    </source>
</evidence>
<sequence>MARQGRFIMPIQSKALPQSSFVRRAFRRLTAASEGGAETAHPLLVVTALVLFTLFAMVEIDLHSAQLQAIGLLGHGTGIDPVFLGP</sequence>
<dbReference type="OrthoDB" id="8249488at2"/>
<dbReference type="Proteomes" id="UP000298225">
    <property type="component" value="Unassembled WGS sequence"/>
</dbReference>
<comment type="caution">
    <text evidence="1">The sequence shown here is derived from an EMBL/GenBank/DDBJ whole genome shotgun (WGS) entry which is preliminary data.</text>
</comment>
<evidence type="ECO:0000313" key="2">
    <source>
        <dbReference type="Proteomes" id="UP000298225"/>
    </source>
</evidence>
<dbReference type="AlphaFoldDB" id="A0A4Y9L2M0"/>
<name>A0A4Y9L2M0_9BRAD</name>
<keyword evidence="2" id="KW-1185">Reference proteome</keyword>
<organism evidence="1 2">
    <name type="scientific">Bradyrhizobium frederickii</name>
    <dbReference type="NCBI Taxonomy" id="2560054"/>
    <lineage>
        <taxon>Bacteria</taxon>
        <taxon>Pseudomonadati</taxon>
        <taxon>Pseudomonadota</taxon>
        <taxon>Alphaproteobacteria</taxon>
        <taxon>Hyphomicrobiales</taxon>
        <taxon>Nitrobacteraceae</taxon>
        <taxon>Bradyrhizobium</taxon>
    </lineage>
</organism>
<reference evidence="1 2" key="1">
    <citation type="submission" date="2019-03" db="EMBL/GenBank/DDBJ databases">
        <title>Bradyrhizobium strains diversity isolated from Chamaecrista fasciculata.</title>
        <authorList>
            <person name="Urquiaga M.C.O."/>
            <person name="Hungria M."/>
            <person name="Delamuta J.R.M."/>
        </authorList>
    </citation>
    <scope>NUCLEOTIDE SEQUENCE [LARGE SCALE GENOMIC DNA]</scope>
    <source>
        <strain evidence="1 2">CNPSo 3424</strain>
    </source>
</reference>
<proteinExistence type="predicted"/>
<dbReference type="EMBL" id="SPQU01000008">
    <property type="protein sequence ID" value="TFV37811.1"/>
    <property type="molecule type" value="Genomic_DNA"/>
</dbReference>
<protein>
    <submittedName>
        <fullName evidence="1">Uncharacterized protein</fullName>
    </submittedName>
</protein>
<accession>A0A4Y9L2M0</accession>